<evidence type="ECO:0000256" key="5">
    <source>
        <dbReference type="ARBA" id="ARBA00023136"/>
    </source>
</evidence>
<keyword evidence="2" id="KW-1003">Cell membrane</keyword>
<evidence type="ECO:0000256" key="4">
    <source>
        <dbReference type="ARBA" id="ARBA00022859"/>
    </source>
</evidence>
<evidence type="ECO:0000313" key="12">
    <source>
        <dbReference type="Proteomes" id="UP000265080"/>
    </source>
</evidence>
<evidence type="ECO:0000256" key="6">
    <source>
        <dbReference type="ARBA" id="ARBA00023157"/>
    </source>
</evidence>
<sequence>MIVFWITLLLLHQGYTLIPVIPVQTGESTTFPCARSNNDHDRGEVHWYKQSVGDNLKLVVTLRKHTLPQFAPEFSSSRWKVNSDDRFTNLTILTTIQEDEGIYHCAIFAFYGVESKWSGTYLIVKGDSQKTSDYTVVQQSTASHSVHPGESQTLHCSVFSDSENKTCSGDPSVFWFKPGSDKSHPDIIYTDGNRPDECEKRSDTQKSCVYHSSKTFNSSDAGNYYCAVATCGQILFGNGTSLVNQGFSMWSQTVSSVIFLLCIFLALSLIIIAILIYSIKENNCDYGKGNASYSYFSQQTKYFQTIALLFIVIYVFYNIAAVAQQKKCGGQKSYQKDLDTWIYSAVTFTMVKADNAIKEAKAAERERIYTAVKAFGLD</sequence>
<organism evidence="11 12">
    <name type="scientific">Amphiprion percula</name>
    <name type="common">Orange clownfish</name>
    <name type="synonym">Lutjanus percula</name>
    <dbReference type="NCBI Taxonomy" id="161767"/>
    <lineage>
        <taxon>Eukaryota</taxon>
        <taxon>Metazoa</taxon>
        <taxon>Chordata</taxon>
        <taxon>Craniata</taxon>
        <taxon>Vertebrata</taxon>
        <taxon>Euteleostomi</taxon>
        <taxon>Actinopterygii</taxon>
        <taxon>Neopterygii</taxon>
        <taxon>Teleostei</taxon>
        <taxon>Neoteleostei</taxon>
        <taxon>Acanthomorphata</taxon>
        <taxon>Ovalentaria</taxon>
        <taxon>Pomacentridae</taxon>
        <taxon>Amphiprion</taxon>
    </lineage>
</organism>
<dbReference type="CDD" id="cd00099">
    <property type="entry name" value="IgV"/>
    <property type="match status" value="1"/>
</dbReference>
<dbReference type="GO" id="GO:0002376">
    <property type="term" value="P:immune system process"/>
    <property type="evidence" value="ECO:0007669"/>
    <property type="project" value="UniProtKB-KW"/>
</dbReference>
<evidence type="ECO:0000256" key="2">
    <source>
        <dbReference type="ARBA" id="ARBA00022475"/>
    </source>
</evidence>
<dbReference type="GO" id="GO:0005886">
    <property type="term" value="C:plasma membrane"/>
    <property type="evidence" value="ECO:0007669"/>
    <property type="project" value="UniProtKB-SubCell"/>
</dbReference>
<comment type="subcellular location">
    <subcellularLocation>
        <location evidence="1">Cell membrane</location>
    </subcellularLocation>
</comment>
<dbReference type="PANTHER" id="PTHR19433:SF133">
    <property type="entry name" value="IMMUNE-TYPE RECEPTOR 5 PRECURSOR-RELATED"/>
    <property type="match status" value="1"/>
</dbReference>
<dbReference type="InterPro" id="IPR013783">
    <property type="entry name" value="Ig-like_fold"/>
</dbReference>
<evidence type="ECO:0000313" key="11">
    <source>
        <dbReference type="Ensembl" id="ENSAPEP00000004364.1"/>
    </source>
</evidence>
<dbReference type="InterPro" id="IPR036179">
    <property type="entry name" value="Ig-like_dom_sf"/>
</dbReference>
<dbReference type="Ensembl" id="ENSAPET00000004482.1">
    <property type="protein sequence ID" value="ENSAPEP00000004364.1"/>
    <property type="gene ID" value="ENSAPEG00000003140.1"/>
</dbReference>
<feature type="chain" id="PRO_5018282538" description="Ig-like domain-containing protein" evidence="9">
    <location>
        <begin position="17"/>
        <end position="378"/>
    </location>
</feature>
<feature type="transmembrane region" description="Helical" evidence="8">
    <location>
        <begin position="257"/>
        <end position="279"/>
    </location>
</feature>
<dbReference type="Gene3D" id="2.60.40.10">
    <property type="entry name" value="Immunoglobulins"/>
    <property type="match status" value="2"/>
</dbReference>
<evidence type="ECO:0000256" key="1">
    <source>
        <dbReference type="ARBA" id="ARBA00004236"/>
    </source>
</evidence>
<reference evidence="11" key="3">
    <citation type="submission" date="2025-09" db="UniProtKB">
        <authorList>
            <consortium name="Ensembl"/>
        </authorList>
    </citation>
    <scope>IDENTIFICATION</scope>
</reference>
<keyword evidence="6" id="KW-1015">Disulfide bond</keyword>
<keyword evidence="8" id="KW-1133">Transmembrane helix</keyword>
<name>A0A3P8RYU9_AMPPE</name>
<dbReference type="InterPro" id="IPR003599">
    <property type="entry name" value="Ig_sub"/>
</dbReference>
<dbReference type="PANTHER" id="PTHR19433">
    <property type="entry name" value="T-CELL RECEPTOR ALPHA CHAIN V REGION-RELATED"/>
    <property type="match status" value="1"/>
</dbReference>
<dbReference type="InterPro" id="IPR052051">
    <property type="entry name" value="TCR_complex_component"/>
</dbReference>
<evidence type="ECO:0000256" key="9">
    <source>
        <dbReference type="SAM" id="SignalP"/>
    </source>
</evidence>
<dbReference type="InterPro" id="IPR013106">
    <property type="entry name" value="Ig_V-set"/>
</dbReference>
<dbReference type="GeneTree" id="ENSGT01030000234530"/>
<evidence type="ECO:0000256" key="3">
    <source>
        <dbReference type="ARBA" id="ARBA00022729"/>
    </source>
</evidence>
<keyword evidence="12" id="KW-1185">Reference proteome</keyword>
<evidence type="ECO:0000256" key="7">
    <source>
        <dbReference type="ARBA" id="ARBA00023180"/>
    </source>
</evidence>
<feature type="signal peptide" evidence="9">
    <location>
        <begin position="1"/>
        <end position="16"/>
    </location>
</feature>
<protein>
    <recommendedName>
        <fullName evidence="10">Ig-like domain-containing protein</fullName>
    </recommendedName>
</protein>
<proteinExistence type="predicted"/>
<dbReference type="Proteomes" id="UP000265080">
    <property type="component" value="Chromosome 13"/>
</dbReference>
<feature type="domain" description="Ig-like" evidence="10">
    <location>
        <begin position="23"/>
        <end position="107"/>
    </location>
</feature>
<dbReference type="SUPFAM" id="SSF48726">
    <property type="entry name" value="Immunoglobulin"/>
    <property type="match status" value="2"/>
</dbReference>
<reference evidence="11" key="2">
    <citation type="submission" date="2025-08" db="UniProtKB">
        <authorList>
            <consortium name="Ensembl"/>
        </authorList>
    </citation>
    <scope>IDENTIFICATION</scope>
</reference>
<dbReference type="GO" id="GO:0009617">
    <property type="term" value="P:response to bacterium"/>
    <property type="evidence" value="ECO:0007669"/>
    <property type="project" value="TreeGrafter"/>
</dbReference>
<dbReference type="STRING" id="161767.ENSAPEP00000004364"/>
<keyword evidence="3 9" id="KW-0732">Signal</keyword>
<feature type="domain" description="Ig-like" evidence="10">
    <location>
        <begin position="132"/>
        <end position="248"/>
    </location>
</feature>
<keyword evidence="4" id="KW-0391">Immunity</keyword>
<keyword evidence="5 8" id="KW-0472">Membrane</keyword>
<dbReference type="SMART" id="SM00409">
    <property type="entry name" value="IG"/>
    <property type="match status" value="2"/>
</dbReference>
<dbReference type="Pfam" id="PF07686">
    <property type="entry name" value="V-set"/>
    <property type="match status" value="1"/>
</dbReference>
<evidence type="ECO:0000259" key="10">
    <source>
        <dbReference type="PROSITE" id="PS50835"/>
    </source>
</evidence>
<dbReference type="InterPro" id="IPR007110">
    <property type="entry name" value="Ig-like_dom"/>
</dbReference>
<accession>A0A3P8RYU9</accession>
<feature type="transmembrane region" description="Helical" evidence="8">
    <location>
        <begin position="300"/>
        <end position="317"/>
    </location>
</feature>
<keyword evidence="8" id="KW-0812">Transmembrane</keyword>
<reference evidence="11 12" key="1">
    <citation type="submission" date="2018-03" db="EMBL/GenBank/DDBJ databases">
        <title>Finding Nemo's genes: A chromosome-scale reference assembly of the genome of the orange clownfish Amphiprion percula.</title>
        <authorList>
            <person name="Lehmann R."/>
        </authorList>
    </citation>
    <scope>NUCLEOTIDE SEQUENCE</scope>
</reference>
<dbReference type="AlphaFoldDB" id="A0A3P8RYU9"/>
<evidence type="ECO:0000256" key="8">
    <source>
        <dbReference type="SAM" id="Phobius"/>
    </source>
</evidence>
<dbReference type="PROSITE" id="PS50835">
    <property type="entry name" value="IG_LIKE"/>
    <property type="match status" value="2"/>
</dbReference>
<keyword evidence="7" id="KW-0325">Glycoprotein</keyword>